<proteinExistence type="predicted"/>
<protein>
    <submittedName>
        <fullName evidence="1">DUF1800 domain-containing protein</fullName>
    </submittedName>
</protein>
<gene>
    <name evidence="1" type="ORF">FGM00_03455</name>
</gene>
<dbReference type="EMBL" id="CP040710">
    <property type="protein sequence ID" value="QCW99218.1"/>
    <property type="molecule type" value="Genomic_DNA"/>
</dbReference>
<dbReference type="RefSeq" id="WP_138851571.1">
    <property type="nucleotide sequence ID" value="NZ_CP040710.1"/>
</dbReference>
<organism evidence="1 2">
    <name type="scientific">Aggregatimonas sangjinii</name>
    <dbReference type="NCBI Taxonomy" id="2583587"/>
    <lineage>
        <taxon>Bacteria</taxon>
        <taxon>Pseudomonadati</taxon>
        <taxon>Bacteroidota</taxon>
        <taxon>Flavobacteriia</taxon>
        <taxon>Flavobacteriales</taxon>
        <taxon>Flavobacteriaceae</taxon>
        <taxon>Aggregatimonas</taxon>
    </lineage>
</organism>
<evidence type="ECO:0000313" key="1">
    <source>
        <dbReference type="EMBL" id="QCW99218.1"/>
    </source>
</evidence>
<reference evidence="1 2" key="1">
    <citation type="submission" date="2019-05" db="EMBL/GenBank/DDBJ databases">
        <title>Genome sequencing of F202Z8.</title>
        <authorList>
            <person name="Kwon Y.M."/>
        </authorList>
    </citation>
    <scope>NUCLEOTIDE SEQUENCE [LARGE SCALE GENOMIC DNA]</scope>
    <source>
        <strain evidence="1 2">F202Z8</strain>
    </source>
</reference>
<dbReference type="KEGG" id="asag:FGM00_03455"/>
<accession>A0A5B7SP96</accession>
<evidence type="ECO:0000313" key="2">
    <source>
        <dbReference type="Proteomes" id="UP000310017"/>
    </source>
</evidence>
<dbReference type="OrthoDB" id="9772295at2"/>
<dbReference type="Pfam" id="PF08811">
    <property type="entry name" value="DUF1800"/>
    <property type="match status" value="1"/>
</dbReference>
<dbReference type="AlphaFoldDB" id="A0A5B7SP96"/>
<dbReference type="InterPro" id="IPR014917">
    <property type="entry name" value="DUF1800"/>
</dbReference>
<sequence length="458" mass="52992">MEKAQIQHLYKRAGFGILPSQLDVLDGKSKKAIVKDLFKVSKTINELTVPTPELDAYIAKTKGKIDKKDIRDLLRRSRSKHLELNQDWLQRMASAKECLRERMTFFWSNHFVVRSNNILYSQRFHNTLRSHALGNFKSLLIAISKEPAMLDYLNNQQNRKNRPNENFARELMELFTLGEGNYSEADIRQAARSFTGWHHDRMGTFKLLKKQHDYDEKTVFGKKGNFEGEDIIQLILDKPECAEFISRKIYAHFVNDRIDEGHVAEMATLFRKNYELSDLMAFVFASDWFYNSENIGGKIKSPVDFLTGLMQVVPFTMNKPKQLKYVERLLGQVLFEPPNVAGWAEGRSWIDANTMMVRLKLPSVLLKDGSIAFDVKGEFEDSFAAFNAKSNFKRKLDITKQWSVFDRNYGNLSFAELTLQLLGERLSPASTAFLESLEKNNKQDFCIQLMSLPEYQLC</sequence>
<name>A0A5B7SP96_9FLAO</name>
<dbReference type="Proteomes" id="UP000310017">
    <property type="component" value="Chromosome"/>
</dbReference>
<keyword evidence="2" id="KW-1185">Reference proteome</keyword>